<dbReference type="RefSeq" id="WP_091626986.1">
    <property type="nucleotide sequence ID" value="NZ_CP109071.1"/>
</dbReference>
<dbReference type="Proteomes" id="UP001334804">
    <property type="component" value="Chromosome"/>
</dbReference>
<evidence type="ECO:0000313" key="4">
    <source>
        <dbReference type="Proteomes" id="UP000199343"/>
    </source>
</evidence>
<reference evidence="2 4" key="1">
    <citation type="submission" date="2016-06" db="EMBL/GenBank/DDBJ databases">
        <authorList>
            <person name="Kjaerup R.B."/>
            <person name="Dalgaard T.S."/>
            <person name="Juul-Madsen H.R."/>
        </authorList>
    </citation>
    <scope>NUCLEOTIDE SEQUENCE [LARGE SCALE GENOMIC DNA]</scope>
    <source>
        <strain evidence="2 4">DSM 43363</strain>
    </source>
</reference>
<feature type="transmembrane region" description="Helical" evidence="1">
    <location>
        <begin position="119"/>
        <end position="144"/>
    </location>
</feature>
<dbReference type="EMBL" id="CP109071">
    <property type="protein sequence ID" value="WSA35390.1"/>
    <property type="molecule type" value="Genomic_DNA"/>
</dbReference>
<dbReference type="OrthoDB" id="3398917at2"/>
<evidence type="ECO:0000313" key="5">
    <source>
        <dbReference type="Proteomes" id="UP001334804"/>
    </source>
</evidence>
<accession>A0A1C6V5Y5</accession>
<organism evidence="2 4">
    <name type="scientific">Micromonospora peucetia</name>
    <dbReference type="NCBI Taxonomy" id="47871"/>
    <lineage>
        <taxon>Bacteria</taxon>
        <taxon>Bacillati</taxon>
        <taxon>Actinomycetota</taxon>
        <taxon>Actinomycetes</taxon>
        <taxon>Micromonosporales</taxon>
        <taxon>Micromonosporaceae</taxon>
        <taxon>Micromonospora</taxon>
    </lineage>
</organism>
<dbReference type="Proteomes" id="UP000199343">
    <property type="component" value="Unassembled WGS sequence"/>
</dbReference>
<evidence type="ECO:0000256" key="1">
    <source>
        <dbReference type="SAM" id="Phobius"/>
    </source>
</evidence>
<proteinExistence type="predicted"/>
<dbReference type="STRING" id="47871.GA0070608_2475"/>
<dbReference type="EMBL" id="FMIC01000002">
    <property type="protein sequence ID" value="SCL61454.1"/>
    <property type="molecule type" value="Genomic_DNA"/>
</dbReference>
<reference evidence="3 5" key="2">
    <citation type="submission" date="2022-10" db="EMBL/GenBank/DDBJ databases">
        <title>The complete genomes of actinobacterial strains from the NBC collection.</title>
        <authorList>
            <person name="Joergensen T.S."/>
            <person name="Alvarez Arevalo M."/>
            <person name="Sterndorff E.B."/>
            <person name="Faurdal D."/>
            <person name="Vuksanovic O."/>
            <person name="Mourched A.-S."/>
            <person name="Charusanti P."/>
            <person name="Shaw S."/>
            <person name="Blin K."/>
            <person name="Weber T."/>
        </authorList>
    </citation>
    <scope>NUCLEOTIDE SEQUENCE [LARGE SCALE GENOMIC DNA]</scope>
    <source>
        <strain evidence="3 5">NBC 01809</strain>
    </source>
</reference>
<feature type="transmembrane region" description="Helical" evidence="1">
    <location>
        <begin position="73"/>
        <end position="99"/>
    </location>
</feature>
<dbReference type="AlphaFoldDB" id="A0A1C6V5Y5"/>
<feature type="transmembrane region" description="Helical" evidence="1">
    <location>
        <begin position="185"/>
        <end position="207"/>
    </location>
</feature>
<keyword evidence="1" id="KW-0812">Transmembrane</keyword>
<keyword evidence="1" id="KW-0472">Membrane</keyword>
<name>A0A1C6V5Y5_9ACTN</name>
<feature type="transmembrane region" description="Helical" evidence="1">
    <location>
        <begin position="219"/>
        <end position="238"/>
    </location>
</feature>
<evidence type="ECO:0000313" key="3">
    <source>
        <dbReference type="EMBL" id="WSA35390.1"/>
    </source>
</evidence>
<feature type="transmembrane region" description="Helical" evidence="1">
    <location>
        <begin position="44"/>
        <end position="66"/>
    </location>
</feature>
<evidence type="ECO:0000313" key="2">
    <source>
        <dbReference type="EMBL" id="SCL61454.1"/>
    </source>
</evidence>
<keyword evidence="1" id="KW-1133">Transmembrane helix</keyword>
<gene>
    <name evidence="2" type="ORF">GA0070608_2475</name>
    <name evidence="3" type="ORF">OIE14_15760</name>
</gene>
<sequence length="245" mass="25364">MTELTTFGGRLNTWRQTLSPVFAGVALGTAAFSADLVPEAVGRFLVPVFSSGFAWGVVALAVSFFAATLTSALVAGVGTLVLATLIYYGLIVSLSQRWYHGSNGSGPEGAASLGGLSSVIHASTFWLVGSLFGGLVLGCVAYVVRVGSTPNASIALGVAFGLLTGEAAYAVFHAAFIWVGPVDSFVWARIGSAAVQFLLATATVLVTVRLRRRLVSLRVLLLTAAGSTVASVAIWHLIESVRTTL</sequence>
<feature type="transmembrane region" description="Helical" evidence="1">
    <location>
        <begin position="21"/>
        <end position="38"/>
    </location>
</feature>
<keyword evidence="5" id="KW-1185">Reference proteome</keyword>
<feature type="transmembrane region" description="Helical" evidence="1">
    <location>
        <begin position="156"/>
        <end position="179"/>
    </location>
</feature>
<protein>
    <submittedName>
        <fullName evidence="2">Uncharacterized protein</fullName>
    </submittedName>
</protein>